<organism evidence="1">
    <name type="scientific">Candidatus Kentrum sp. TC</name>
    <dbReference type="NCBI Taxonomy" id="2126339"/>
    <lineage>
        <taxon>Bacteria</taxon>
        <taxon>Pseudomonadati</taxon>
        <taxon>Pseudomonadota</taxon>
        <taxon>Gammaproteobacteria</taxon>
        <taxon>Candidatus Kentrum</taxon>
    </lineage>
</organism>
<name>A0A450ZD22_9GAMM</name>
<proteinExistence type="predicted"/>
<accession>A0A450ZD22</accession>
<dbReference type="AlphaFoldDB" id="A0A450ZD22"/>
<evidence type="ECO:0000313" key="1">
    <source>
        <dbReference type="EMBL" id="VFK51670.1"/>
    </source>
</evidence>
<protein>
    <submittedName>
        <fullName evidence="1">Uncharacterized protein</fullName>
    </submittedName>
</protein>
<gene>
    <name evidence="1" type="ORF">BECKTC1821D_GA0114238_11372</name>
</gene>
<dbReference type="EMBL" id="CAADFS010000137">
    <property type="protein sequence ID" value="VFK51670.1"/>
    <property type="molecule type" value="Genomic_DNA"/>
</dbReference>
<reference evidence="1" key="1">
    <citation type="submission" date="2019-02" db="EMBL/GenBank/DDBJ databases">
        <authorList>
            <person name="Gruber-Vodicka R. H."/>
            <person name="Seah K. B. B."/>
        </authorList>
    </citation>
    <scope>NUCLEOTIDE SEQUENCE</scope>
    <source>
        <strain evidence="1">BECK_BZ123</strain>
    </source>
</reference>
<sequence length="529" mass="60249">MHHETKSTEKHHSDIQKDFKPLVPSNLVGRISVVPQSLDNQWVPRKQLTRFIRDKINLIEGRNDFSVESRANYIRSLINNETVLVDRAFPLNNDTINRDFLEPGDSRKAFQALLADESIVPVLGTEQAPTDIPNGFTKNETAVQAWQETVSETKMACLRLTWNDDRIKQTVHQKIAQAFDSKFNTLFTAESLVPTMRLLGMKDSEESAFFARLSELRKLAINYTETNPGRTPQREFYYQNFVVADGTRPVIGQFDKGKEYAAEIKQLLDLAHASVRADAYGAYSISPPDSASRMALQETDAYQARVESWNVEQLLEISRLIRSSVFDAMQQNLVLPHLHQLTLPDIVKLRQTDEWFAYIDSLKGFVSPDRDIFASDFFDNPNHGAPQVLKHYRNLAKCLIPVISERRMVNLEKLPWIPWVEIVLEVAGATIMWSIDNSGESVQISVEDLSWLSDGTSKKAIIRYAIRNAISGYHDLETSIQLREGRLENARGQWQELVAKLKESKKQGIDVCIMDIDKTANDKTEHSSD</sequence>